<dbReference type="InterPro" id="IPR012927">
    <property type="entry name" value="Toxin_15_N"/>
</dbReference>
<reference evidence="2 3" key="1">
    <citation type="submission" date="2018-06" db="EMBL/GenBank/DDBJ databases">
        <authorList>
            <consortium name="Pathogen Informatics"/>
            <person name="Doyle S."/>
        </authorList>
    </citation>
    <scope>NUCLEOTIDE SEQUENCE [LARGE SCALE GENOMIC DNA]</scope>
    <source>
        <strain evidence="2 3">NCTC13159</strain>
    </source>
</reference>
<protein>
    <submittedName>
        <fullName evidence="2">ShET2 enterotoxin, N-terminal region</fullName>
    </submittedName>
</protein>
<name>A0AAJ4ZAV1_PANPU</name>
<gene>
    <name evidence="2" type="ORF">NCTC13159_01461</name>
</gene>
<sequence>MKFSISTLVSRTIRPCDNLEAMVQPRLTDGREDKVSEKTLVKVVSCARRSPASETRAALSPLGQSDAPLAIQMPSRIVGERRWVDSLVGCTQPKASMPWRSNVASTGAAPPKGGVGIAKTGEKSYPYFSAKRDTSINWNGSATMRDPKSTPIECRHFALVWAENFESRGGRTEYKDFESPEAIRRNIPPLVEDRFETRLLGAHCYLAENDGWGEVLARNIREMVGSDQKRRSLLVLTTDHAMAVGIKFKHEGEQRYCVLQFYDPNKTVTHLRAKIPFETIDREGLGKIMALSAQDFLSPSKMEEYRLGHNGPALFAGEPAANPADRLRLKPEGVLSASALNILFRVNLANELRAAVTQILASGLSSDQCFEQLRAARHDGTSGLYSALQNGYVDAVREYVKVVLDSSLLSAEQKFKLMVGDEPDGELGLQWAFENGHAETIRTYAKLVLASGLSPEQKVELMAARRPDGWPGVVGAFDHGRADAIRAYAEEISASDLSVECQYALLAAKDPDGESAAIQAFFRGHADAVRAYVESVLASKLSEQQQFELLMAKDSTGVSGAHLALKEGRADVVSAFTEVISASHLPEQYRSRLLEGLAPQKRGTWLRALRNRLDQVQVGNWNFSTKPKR</sequence>
<dbReference type="AlphaFoldDB" id="A0AAJ4ZAV1"/>
<evidence type="ECO:0000313" key="2">
    <source>
        <dbReference type="EMBL" id="SUA89985.1"/>
    </source>
</evidence>
<evidence type="ECO:0000313" key="3">
    <source>
        <dbReference type="Proteomes" id="UP000254589"/>
    </source>
</evidence>
<accession>A0AAJ4ZAV1</accession>
<dbReference type="Pfam" id="PF07906">
    <property type="entry name" value="Toxin_15"/>
    <property type="match status" value="1"/>
</dbReference>
<proteinExistence type="predicted"/>
<dbReference type="Gene3D" id="1.25.40.20">
    <property type="entry name" value="Ankyrin repeat-containing domain"/>
    <property type="match status" value="1"/>
</dbReference>
<comment type="caution">
    <text evidence="2">The sequence shown here is derived from an EMBL/GenBank/DDBJ whole genome shotgun (WGS) entry which is preliminary data.</text>
</comment>
<dbReference type="InterPro" id="IPR036770">
    <property type="entry name" value="Ankyrin_rpt-contain_sf"/>
</dbReference>
<dbReference type="Proteomes" id="UP000254589">
    <property type="component" value="Unassembled WGS sequence"/>
</dbReference>
<evidence type="ECO:0000259" key="1">
    <source>
        <dbReference type="Pfam" id="PF07906"/>
    </source>
</evidence>
<organism evidence="2 3">
    <name type="scientific">Pandoraea pulmonicola</name>
    <dbReference type="NCBI Taxonomy" id="93221"/>
    <lineage>
        <taxon>Bacteria</taxon>
        <taxon>Pseudomonadati</taxon>
        <taxon>Pseudomonadota</taxon>
        <taxon>Betaproteobacteria</taxon>
        <taxon>Burkholderiales</taxon>
        <taxon>Burkholderiaceae</taxon>
        <taxon>Pandoraea</taxon>
    </lineage>
</organism>
<dbReference type="EMBL" id="UGSJ01000001">
    <property type="protein sequence ID" value="SUA89985.1"/>
    <property type="molecule type" value="Genomic_DNA"/>
</dbReference>
<feature type="domain" description="ShET2 enterotoxin N-terminal" evidence="1">
    <location>
        <begin position="122"/>
        <end position="319"/>
    </location>
</feature>